<name>A0A381YCN1_9ZZZZ</name>
<gene>
    <name evidence="2" type="ORF">METZ01_LOCUS127484</name>
</gene>
<proteinExistence type="predicted"/>
<sequence>MTPIVPTGHPDFGTIKACVCRETMRDDEMAQRLLAYSNLGYLSKYSFENIAEKGKTQTEENEATFSSAFNKSSDFAIDPKGWLVLSGPHGSGKTHLAAAIANRCISVGKPTFFIYVTDLIDHLRYSFSPESELAYRELFDQVKNSPILILDGLSSRTSTPWAQEKLIQILNHRA</sequence>
<dbReference type="InterPro" id="IPR002611">
    <property type="entry name" value="IstB_ATP-bd"/>
</dbReference>
<dbReference type="PANTHER" id="PTHR30050">
    <property type="entry name" value="CHROMOSOMAL REPLICATION INITIATOR PROTEIN DNAA"/>
    <property type="match status" value="1"/>
</dbReference>
<reference evidence="2" key="1">
    <citation type="submission" date="2018-05" db="EMBL/GenBank/DDBJ databases">
        <authorList>
            <person name="Lanie J.A."/>
            <person name="Ng W.-L."/>
            <person name="Kazmierczak K.M."/>
            <person name="Andrzejewski T.M."/>
            <person name="Davidsen T.M."/>
            <person name="Wayne K.J."/>
            <person name="Tettelin H."/>
            <person name="Glass J.I."/>
            <person name="Rusch D."/>
            <person name="Podicherti R."/>
            <person name="Tsui H.-C.T."/>
            <person name="Winkler M.E."/>
        </authorList>
    </citation>
    <scope>NUCLEOTIDE SEQUENCE</scope>
</reference>
<dbReference type="EMBL" id="UINC01017884">
    <property type="protein sequence ID" value="SVA74630.1"/>
    <property type="molecule type" value="Genomic_DNA"/>
</dbReference>
<dbReference type="AlphaFoldDB" id="A0A381YCN1"/>
<feature type="domain" description="IstB-like ATP-binding" evidence="1">
    <location>
        <begin position="77"/>
        <end position="173"/>
    </location>
</feature>
<feature type="non-terminal residue" evidence="2">
    <location>
        <position position="174"/>
    </location>
</feature>
<dbReference type="CDD" id="cd00009">
    <property type="entry name" value="AAA"/>
    <property type="match status" value="1"/>
</dbReference>
<dbReference type="GO" id="GO:0006260">
    <property type="term" value="P:DNA replication"/>
    <property type="evidence" value="ECO:0007669"/>
    <property type="project" value="TreeGrafter"/>
</dbReference>
<dbReference type="Gene3D" id="3.40.50.300">
    <property type="entry name" value="P-loop containing nucleotide triphosphate hydrolases"/>
    <property type="match status" value="1"/>
</dbReference>
<dbReference type="SUPFAM" id="SSF52540">
    <property type="entry name" value="P-loop containing nucleoside triphosphate hydrolases"/>
    <property type="match status" value="1"/>
</dbReference>
<dbReference type="Pfam" id="PF01695">
    <property type="entry name" value="IstB_IS21"/>
    <property type="match status" value="1"/>
</dbReference>
<evidence type="ECO:0000259" key="1">
    <source>
        <dbReference type="Pfam" id="PF01695"/>
    </source>
</evidence>
<dbReference type="InterPro" id="IPR027417">
    <property type="entry name" value="P-loop_NTPase"/>
</dbReference>
<dbReference type="PANTHER" id="PTHR30050:SF4">
    <property type="entry name" value="ATP-BINDING PROTEIN RV3427C IN INSERTION SEQUENCE-RELATED"/>
    <property type="match status" value="1"/>
</dbReference>
<protein>
    <recommendedName>
        <fullName evidence="1">IstB-like ATP-binding domain-containing protein</fullName>
    </recommendedName>
</protein>
<accession>A0A381YCN1</accession>
<evidence type="ECO:0000313" key="2">
    <source>
        <dbReference type="EMBL" id="SVA74630.1"/>
    </source>
</evidence>
<dbReference type="GO" id="GO:0005524">
    <property type="term" value="F:ATP binding"/>
    <property type="evidence" value="ECO:0007669"/>
    <property type="project" value="InterPro"/>
</dbReference>
<organism evidence="2">
    <name type="scientific">marine metagenome</name>
    <dbReference type="NCBI Taxonomy" id="408172"/>
    <lineage>
        <taxon>unclassified sequences</taxon>
        <taxon>metagenomes</taxon>
        <taxon>ecological metagenomes</taxon>
    </lineage>
</organism>